<name>A0ACC1P3S4_9PEZI</name>
<organism evidence="1 2">
    <name type="scientific">Xylaria curta</name>
    <dbReference type="NCBI Taxonomy" id="42375"/>
    <lineage>
        <taxon>Eukaryota</taxon>
        <taxon>Fungi</taxon>
        <taxon>Dikarya</taxon>
        <taxon>Ascomycota</taxon>
        <taxon>Pezizomycotina</taxon>
        <taxon>Sordariomycetes</taxon>
        <taxon>Xylariomycetidae</taxon>
        <taxon>Xylariales</taxon>
        <taxon>Xylariaceae</taxon>
        <taxon>Xylaria</taxon>
    </lineage>
</organism>
<evidence type="ECO:0000313" key="1">
    <source>
        <dbReference type="EMBL" id="KAJ2986505.1"/>
    </source>
</evidence>
<gene>
    <name evidence="1" type="ORF">NUW58_g4993</name>
</gene>
<reference evidence="1" key="1">
    <citation type="submission" date="2022-10" db="EMBL/GenBank/DDBJ databases">
        <title>Genome Sequence of Xylaria curta.</title>
        <authorList>
            <person name="Buettner E."/>
        </authorList>
    </citation>
    <scope>NUCLEOTIDE SEQUENCE</scope>
    <source>
        <strain evidence="1">Babe10</strain>
    </source>
</reference>
<keyword evidence="2" id="KW-1185">Reference proteome</keyword>
<accession>A0ACC1P3S4</accession>
<protein>
    <submittedName>
        <fullName evidence="1">Uncharacterized protein</fullName>
    </submittedName>
</protein>
<proteinExistence type="predicted"/>
<comment type="caution">
    <text evidence="1">The sequence shown here is derived from an EMBL/GenBank/DDBJ whole genome shotgun (WGS) entry which is preliminary data.</text>
</comment>
<dbReference type="EMBL" id="JAPDGR010000937">
    <property type="protein sequence ID" value="KAJ2986505.1"/>
    <property type="molecule type" value="Genomic_DNA"/>
</dbReference>
<dbReference type="Proteomes" id="UP001143856">
    <property type="component" value="Unassembled WGS sequence"/>
</dbReference>
<evidence type="ECO:0000313" key="2">
    <source>
        <dbReference type="Proteomes" id="UP001143856"/>
    </source>
</evidence>
<sequence length="347" mass="37522">MKLIQPYADSHRNPSGPGDDRPTAIQIVEDQQLVGKWRDGVALVTGCSPGSIGAEIARVIHITGTDVYITVRNIDKGYEVAQSILADGRPGMIEVIQLDLTSLDGVRNAAQNILQKSKHLHLLINNAGWYPILTYGDLTNLLNRGLGMSLAYNPRRRGDSFCGHFLLFQLLKPALLASATESETRVINVASVAHRLGAYDLDDLGFKYRSYDAAAAYAASKLACVHFANEIERRYGSQGVHAFSVDPGIAATHITKLTPEIVSMMEKSGAGPLRKTPEQGAATPTWAAVAHELEGKGGEYLEHCGETELCTVGGFLATGRGENAYNEAAEKKLWAKSLELVDVHEDA</sequence>